<feature type="transmembrane region" description="Helical" evidence="12">
    <location>
        <begin position="147"/>
        <end position="165"/>
    </location>
</feature>
<dbReference type="InterPro" id="IPR003855">
    <property type="entry name" value="K+_transporter"/>
</dbReference>
<dbReference type="RefSeq" id="WP_059346815.1">
    <property type="nucleotide sequence ID" value="NZ_CP011863.1"/>
</dbReference>
<feature type="transmembrane region" description="Helical" evidence="12">
    <location>
        <begin position="427"/>
        <end position="444"/>
    </location>
</feature>
<evidence type="ECO:0000256" key="8">
    <source>
        <dbReference type="ARBA" id="ARBA00022958"/>
    </source>
</evidence>
<evidence type="ECO:0000256" key="6">
    <source>
        <dbReference type="ARBA" id="ARBA00022692"/>
    </source>
</evidence>
<dbReference type="PANTHER" id="PTHR30540:SF79">
    <property type="entry name" value="LOW AFFINITY POTASSIUM TRANSPORT SYSTEM PROTEIN KUP"/>
    <property type="match status" value="1"/>
</dbReference>
<proteinExistence type="inferred from homology"/>
<protein>
    <recommendedName>
        <fullName evidence="12">Low affinity potassium transport system protein Kup</fullName>
    </recommendedName>
    <alternativeName>
        <fullName evidence="12">Kup system potassium uptake protein</fullName>
    </alternativeName>
</protein>
<dbReference type="HAMAP" id="MF_01522">
    <property type="entry name" value="Kup"/>
    <property type="match status" value="1"/>
</dbReference>
<evidence type="ECO:0000256" key="3">
    <source>
        <dbReference type="ARBA" id="ARBA00022448"/>
    </source>
</evidence>
<feature type="transmembrane region" description="Helical" evidence="12">
    <location>
        <begin position="249"/>
        <end position="273"/>
    </location>
</feature>
<evidence type="ECO:0000256" key="7">
    <source>
        <dbReference type="ARBA" id="ARBA00022847"/>
    </source>
</evidence>
<keyword evidence="3 12" id="KW-0813">Transport</keyword>
<dbReference type="Pfam" id="PF22776">
    <property type="entry name" value="K_trans_C"/>
    <property type="match status" value="1"/>
</dbReference>
<dbReference type="STRING" id="640513.Entas_2234"/>
<dbReference type="GO" id="GO:0015079">
    <property type="term" value="F:potassium ion transmembrane transporter activity"/>
    <property type="evidence" value="ECO:0007669"/>
    <property type="project" value="UniProtKB-UniRule"/>
</dbReference>
<evidence type="ECO:0000256" key="11">
    <source>
        <dbReference type="ARBA" id="ARBA00023136"/>
    </source>
</evidence>
<accession>A0A376FDC5</accession>
<keyword evidence="4 12" id="KW-1003">Cell membrane</keyword>
<evidence type="ECO:0000256" key="9">
    <source>
        <dbReference type="ARBA" id="ARBA00022989"/>
    </source>
</evidence>
<feature type="transmembrane region" description="Helical" evidence="12">
    <location>
        <begin position="367"/>
        <end position="390"/>
    </location>
</feature>
<keyword evidence="8 12" id="KW-0630">Potassium</keyword>
<feature type="transmembrane region" description="Helical" evidence="12">
    <location>
        <begin position="105"/>
        <end position="127"/>
    </location>
</feature>
<keyword evidence="7 12" id="KW-0769">Symport</keyword>
<evidence type="ECO:0000256" key="5">
    <source>
        <dbReference type="ARBA" id="ARBA00022538"/>
    </source>
</evidence>
<feature type="domain" description="K+ potassium transporter integral membrane" evidence="13">
    <location>
        <begin position="22"/>
        <end position="467"/>
    </location>
</feature>
<comment type="similarity">
    <text evidence="2 12">Belongs to the HAK/KUP transporter (TC 2.A.72) family.</text>
</comment>
<evidence type="ECO:0000313" key="16">
    <source>
        <dbReference type="Proteomes" id="UP000255163"/>
    </source>
</evidence>
<gene>
    <name evidence="12" type="primary">kup</name>
    <name evidence="15" type="ORF">NCTC12123_02188</name>
</gene>
<evidence type="ECO:0000259" key="13">
    <source>
        <dbReference type="Pfam" id="PF02705"/>
    </source>
</evidence>
<evidence type="ECO:0000259" key="14">
    <source>
        <dbReference type="Pfam" id="PF22776"/>
    </source>
</evidence>
<comment type="subcellular location">
    <subcellularLocation>
        <location evidence="12">Cell membrane</location>
        <topology evidence="12">Multi-pass membrane protein</topology>
    </subcellularLocation>
    <subcellularLocation>
        <location evidence="1">Membrane</location>
        <topology evidence="1">Multi-pass membrane protein</topology>
    </subcellularLocation>
</comment>
<organism evidence="15 16">
    <name type="scientific">Enterobacter asburiae</name>
    <dbReference type="NCBI Taxonomy" id="61645"/>
    <lineage>
        <taxon>Bacteria</taxon>
        <taxon>Pseudomonadati</taxon>
        <taxon>Pseudomonadota</taxon>
        <taxon>Gammaproteobacteria</taxon>
        <taxon>Enterobacterales</taxon>
        <taxon>Enterobacteriaceae</taxon>
        <taxon>Enterobacter</taxon>
        <taxon>Enterobacter cloacae complex</taxon>
    </lineage>
</organism>
<dbReference type="EMBL" id="UFYI01000007">
    <property type="protein sequence ID" value="STD20675.1"/>
    <property type="molecule type" value="Genomic_DNA"/>
</dbReference>
<comment type="catalytic activity">
    <reaction evidence="12">
        <text>K(+)(in) + H(+)(in) = K(+)(out) + H(+)(out)</text>
        <dbReference type="Rhea" id="RHEA:28490"/>
        <dbReference type="ChEBI" id="CHEBI:15378"/>
        <dbReference type="ChEBI" id="CHEBI:29103"/>
    </reaction>
</comment>
<reference evidence="15 16" key="1">
    <citation type="submission" date="2018-06" db="EMBL/GenBank/DDBJ databases">
        <authorList>
            <consortium name="Pathogen Informatics"/>
            <person name="Doyle S."/>
        </authorList>
    </citation>
    <scope>NUCLEOTIDE SEQUENCE [LARGE SCALE GENOMIC DNA]</scope>
    <source>
        <strain evidence="15 16">NCTC12123</strain>
    </source>
</reference>
<evidence type="ECO:0000256" key="1">
    <source>
        <dbReference type="ARBA" id="ARBA00004141"/>
    </source>
</evidence>
<name>A0A376FDC5_ENTAS</name>
<dbReference type="InterPro" id="IPR023051">
    <property type="entry name" value="Kup"/>
</dbReference>
<dbReference type="Proteomes" id="UP000255163">
    <property type="component" value="Unassembled WGS sequence"/>
</dbReference>
<feature type="domain" description="K+ potassium transporter C-terminal" evidence="14">
    <location>
        <begin position="479"/>
        <end position="625"/>
    </location>
</feature>
<evidence type="ECO:0000256" key="12">
    <source>
        <dbReference type="HAMAP-Rule" id="MF_01522"/>
    </source>
</evidence>
<dbReference type="GO" id="GO:0005886">
    <property type="term" value="C:plasma membrane"/>
    <property type="evidence" value="ECO:0007669"/>
    <property type="project" value="UniProtKB-SubCell"/>
</dbReference>
<evidence type="ECO:0000256" key="10">
    <source>
        <dbReference type="ARBA" id="ARBA00023065"/>
    </source>
</evidence>
<dbReference type="Pfam" id="PF02705">
    <property type="entry name" value="K_trans"/>
    <property type="match status" value="1"/>
</dbReference>
<dbReference type="AlphaFoldDB" id="A0A376FDC5"/>
<keyword evidence="5 12" id="KW-0633">Potassium transport</keyword>
<keyword evidence="10 12" id="KW-0406">Ion transport</keyword>
<sequence>MSPRHSSEPSQPLSRLTLLAGGALGVVFGDIGTSPLYTFRTVLSLSEHDPTPGVILGLLSLITWTLILVTSIKYAAFAMRIDNHGEGGIMALMSLLVEKGKGGRWVIFSALIGAALIYGDGAITPAISVLSALEGLEMVIPESQPYILPLTVAVLLALFLLQPFGTARIGKIFGPVMALWFLAIAALGVRGIIQHPSVLLALNPAYGIAFLFSNGYTSFLVLGGVFLCVTGAEALYADMGHFGKKPIWLAWYGIVFPSLLLNYAGQSALILAGADSKQNLFYTLCPPVLQVPLIVLAALATIIASQAIITGAFSMTRQAIQLGWLPRLRIKQTAAESYGQIYIGIINWLLMGVTIGLVVFFKSSDKLAAAYGIAVSLTMLMTTGLLFVAMREVWRWSLASSAVIALCFLVIDATFLFANLIKVLEGGYIPLLMAAAICTVMLIWHRGVKAVSASVGEKGVRVDAFFAQLQQKTVPRVAGSAVFLTRTQNNIPPVMRWHVARNRALQQDVLSLTIDILNVPYVGEEQRIRVEQRAPGYWHGVAQYGFMEHPDIPRLLQGVSEINALFATDDATWYVGHETIVAGEGEAGMAAWQRHIFAFMKRNCTHVINHYHLPSDRVVEISRRVAV</sequence>
<dbReference type="GO" id="GO:0015293">
    <property type="term" value="F:symporter activity"/>
    <property type="evidence" value="ECO:0007669"/>
    <property type="project" value="UniProtKB-UniRule"/>
</dbReference>
<keyword evidence="6 12" id="KW-0812">Transmembrane</keyword>
<keyword evidence="9 12" id="KW-1133">Transmembrane helix</keyword>
<evidence type="ECO:0000256" key="4">
    <source>
        <dbReference type="ARBA" id="ARBA00022475"/>
    </source>
</evidence>
<dbReference type="InterPro" id="IPR053951">
    <property type="entry name" value="K_trans_N"/>
</dbReference>
<feature type="transmembrane region" description="Helical" evidence="12">
    <location>
        <begin position="53"/>
        <end position="72"/>
    </location>
</feature>
<feature type="transmembrane region" description="Helical" evidence="12">
    <location>
        <begin position="172"/>
        <end position="193"/>
    </location>
</feature>
<keyword evidence="11 12" id="KW-0472">Membrane</keyword>
<feature type="transmembrane region" description="Helical" evidence="12">
    <location>
        <begin position="402"/>
        <end position="421"/>
    </location>
</feature>
<dbReference type="InterPro" id="IPR053952">
    <property type="entry name" value="K_trans_C"/>
</dbReference>
<feature type="transmembrane region" description="Helical" evidence="12">
    <location>
        <begin position="293"/>
        <end position="316"/>
    </location>
</feature>
<feature type="transmembrane region" description="Helical" evidence="12">
    <location>
        <begin position="205"/>
        <end position="229"/>
    </location>
</feature>
<comment type="function">
    <text evidence="12">Responsible for the low-affinity transport of potassium into the cell. Likely operates as a K(+):H(+) symporter.</text>
</comment>
<evidence type="ECO:0000256" key="2">
    <source>
        <dbReference type="ARBA" id="ARBA00007019"/>
    </source>
</evidence>
<evidence type="ECO:0000313" key="15">
    <source>
        <dbReference type="EMBL" id="STD20675.1"/>
    </source>
</evidence>
<feature type="transmembrane region" description="Helical" evidence="12">
    <location>
        <begin position="337"/>
        <end position="361"/>
    </location>
</feature>
<dbReference type="PANTHER" id="PTHR30540">
    <property type="entry name" value="OSMOTIC STRESS POTASSIUM TRANSPORTER"/>
    <property type="match status" value="1"/>
</dbReference>